<evidence type="ECO:0000313" key="1">
    <source>
        <dbReference type="EMBL" id="MDQ0322943.1"/>
    </source>
</evidence>
<keyword evidence="2" id="KW-1185">Reference proteome</keyword>
<gene>
    <name evidence="1" type="ORF">QO002_005149</name>
</gene>
<reference evidence="1 2" key="1">
    <citation type="submission" date="2023-07" db="EMBL/GenBank/DDBJ databases">
        <title>Genomic Encyclopedia of Type Strains, Phase IV (KMG-IV): sequencing the most valuable type-strain genomes for metagenomic binning, comparative biology and taxonomic classification.</title>
        <authorList>
            <person name="Goeker M."/>
        </authorList>
    </citation>
    <scope>NUCLEOTIDE SEQUENCE [LARGE SCALE GENOMIC DNA]</scope>
    <source>
        <strain evidence="1 2">DSM 1112</strain>
    </source>
</reference>
<sequence length="112" mass="12370">MDNAFLKTTHELFLKIAARDSAHSKFRVSRVKKDAGKFTVQWSYAVSPLASLTTAAFPIEHLPLLSDGDSLILVETEVTPPAINTFRPMEVANYSNTQFARPRFTAAVATTN</sequence>
<accession>A0ABU0BYB0</accession>
<protein>
    <submittedName>
        <fullName evidence="1">Uncharacterized protein</fullName>
    </submittedName>
</protein>
<dbReference type="RefSeq" id="WP_307235138.1">
    <property type="nucleotide sequence ID" value="NZ_JAUSVF010000003.1"/>
</dbReference>
<comment type="caution">
    <text evidence="1">The sequence shown here is derived from an EMBL/GenBank/DDBJ whole genome shotgun (WGS) entry which is preliminary data.</text>
</comment>
<proteinExistence type="predicted"/>
<organism evidence="1 2">
    <name type="scientific">Pararhizobium capsulatum DSM 1112</name>
    <dbReference type="NCBI Taxonomy" id="1121113"/>
    <lineage>
        <taxon>Bacteria</taxon>
        <taxon>Pseudomonadati</taxon>
        <taxon>Pseudomonadota</taxon>
        <taxon>Alphaproteobacteria</taxon>
        <taxon>Hyphomicrobiales</taxon>
        <taxon>Rhizobiaceae</taxon>
        <taxon>Rhizobium/Agrobacterium group</taxon>
        <taxon>Pararhizobium</taxon>
    </lineage>
</organism>
<name>A0ABU0BYB0_9HYPH</name>
<evidence type="ECO:0000313" key="2">
    <source>
        <dbReference type="Proteomes" id="UP001230207"/>
    </source>
</evidence>
<dbReference type="EMBL" id="JAUSVF010000003">
    <property type="protein sequence ID" value="MDQ0322943.1"/>
    <property type="molecule type" value="Genomic_DNA"/>
</dbReference>
<dbReference type="Proteomes" id="UP001230207">
    <property type="component" value="Unassembled WGS sequence"/>
</dbReference>